<gene>
    <name evidence="1" type="ORF">EDX97_01745</name>
</gene>
<dbReference type="AlphaFoldDB" id="A0A3N0I2R3"/>
<dbReference type="InterPro" id="IPR024499">
    <property type="entry name" value="Mbeg1-like"/>
</dbReference>
<protein>
    <submittedName>
        <fullName evidence="1">DUF2974 domain-containing protein</fullName>
    </submittedName>
</protein>
<evidence type="ECO:0000313" key="2">
    <source>
        <dbReference type="Proteomes" id="UP000276568"/>
    </source>
</evidence>
<accession>A0A3N0I2R3</accession>
<dbReference type="Proteomes" id="UP000276568">
    <property type="component" value="Unassembled WGS sequence"/>
</dbReference>
<sequence length="366" mass="42285">MLSLTKYVEWMAFVSFDEHVFDVMDSIILAQFAYLDMKDVWQQEPMKIRDLIEKQSSYSMQMVPDGQDHDDFIKMVARSDRYGQIWVKNNVDTFDEKEHIQFGAMTLQIDEDHDLILFKGTDDSIVGWREDFMMSFTKTFSQTASLAYLESEIQPHKRYYVAGHSKGGHLAIYSTSQLMEENLAHIQAIYDLDGPGLCKDVMDPELTARIDAITMRVIPQYCIVGNIFEPHFSNVHIVKSNAQGTMQHSLSSWQVDHKGLIEAKEEDPQSVWISTSINEWMKNVNQADRKTFVDQMFDAFSINGNVNFEEVKKGNLMDFHNLLMAFLRTDPVTKKTAVELPVTAIANSGPIVKQRLWERIKERMKK</sequence>
<name>A0A3N0I2R3_9FIRM</name>
<organism evidence="1 2">
    <name type="scientific">Absicoccus porci</name>
    <dbReference type="NCBI Taxonomy" id="2486576"/>
    <lineage>
        <taxon>Bacteria</taxon>
        <taxon>Bacillati</taxon>
        <taxon>Bacillota</taxon>
        <taxon>Erysipelotrichia</taxon>
        <taxon>Erysipelotrichales</taxon>
        <taxon>Erysipelotrichaceae</taxon>
        <taxon>Absicoccus</taxon>
    </lineage>
</organism>
<dbReference type="EMBL" id="RJQC01000001">
    <property type="protein sequence ID" value="RNM31305.1"/>
    <property type="molecule type" value="Genomic_DNA"/>
</dbReference>
<dbReference type="OrthoDB" id="9769481at2"/>
<evidence type="ECO:0000313" key="1">
    <source>
        <dbReference type="EMBL" id="RNM31305.1"/>
    </source>
</evidence>
<dbReference type="Pfam" id="PF11187">
    <property type="entry name" value="Mbeg1-like"/>
    <property type="match status" value="1"/>
</dbReference>
<dbReference type="InterPro" id="IPR029058">
    <property type="entry name" value="AB_hydrolase_fold"/>
</dbReference>
<dbReference type="SUPFAM" id="SSF53474">
    <property type="entry name" value="alpha/beta-Hydrolases"/>
    <property type="match status" value="1"/>
</dbReference>
<proteinExistence type="predicted"/>
<reference evidence="1 2" key="1">
    <citation type="submission" date="2018-11" db="EMBL/GenBank/DDBJ databases">
        <title>Clostridium sp. nov., a member of the family Erysipelotrichaceae isolated from pig faeces.</title>
        <authorList>
            <person name="Chang Y.-H."/>
        </authorList>
    </citation>
    <scope>NUCLEOTIDE SEQUENCE [LARGE SCALE GENOMIC DNA]</scope>
    <source>
        <strain evidence="1 2">YH-panp20</strain>
    </source>
</reference>
<comment type="caution">
    <text evidence="1">The sequence shown here is derived from an EMBL/GenBank/DDBJ whole genome shotgun (WGS) entry which is preliminary data.</text>
</comment>
<keyword evidence="2" id="KW-1185">Reference proteome</keyword>